<dbReference type="AlphaFoldDB" id="A0A8J4YPB5"/>
<dbReference type="Proteomes" id="UP000770661">
    <property type="component" value="Unassembled WGS sequence"/>
</dbReference>
<keyword evidence="2" id="KW-1185">Reference proteome</keyword>
<accession>A0A8J4YPB5</accession>
<name>A0A8J4YPB5_CHIOP</name>
<evidence type="ECO:0000313" key="1">
    <source>
        <dbReference type="EMBL" id="KAG0726771.1"/>
    </source>
</evidence>
<sequence>MRTAACGGVLVRLRVRVRLRSCLPVQCRPAMESPWLNYPLPLDTGVVCFGTWHQPIALGGGGGRVGINRKNRKSPSPPTSIPAVHGSLRKISRTSVHELPEATRGPVQTGRGYTEEELKKIVRSPFQKCELISGSGLSLSKTSSELLAPQTKEKNLFGKDALYHFFRRRHEAYMATSQGKTSVLPRCAVFVKSAPPNTIREFGRLLLTL</sequence>
<organism evidence="1 2">
    <name type="scientific">Chionoecetes opilio</name>
    <name type="common">Atlantic snow crab</name>
    <name type="synonym">Cancer opilio</name>
    <dbReference type="NCBI Taxonomy" id="41210"/>
    <lineage>
        <taxon>Eukaryota</taxon>
        <taxon>Metazoa</taxon>
        <taxon>Ecdysozoa</taxon>
        <taxon>Arthropoda</taxon>
        <taxon>Crustacea</taxon>
        <taxon>Multicrustacea</taxon>
        <taxon>Malacostraca</taxon>
        <taxon>Eumalacostraca</taxon>
        <taxon>Eucarida</taxon>
        <taxon>Decapoda</taxon>
        <taxon>Pleocyemata</taxon>
        <taxon>Brachyura</taxon>
        <taxon>Eubrachyura</taxon>
        <taxon>Majoidea</taxon>
        <taxon>Majidae</taxon>
        <taxon>Chionoecetes</taxon>
    </lineage>
</organism>
<reference evidence="1" key="1">
    <citation type="submission" date="2020-07" db="EMBL/GenBank/DDBJ databases">
        <title>The High-quality genome of the commercially important snow crab, Chionoecetes opilio.</title>
        <authorList>
            <person name="Jeong J.-H."/>
            <person name="Ryu S."/>
        </authorList>
    </citation>
    <scope>NUCLEOTIDE SEQUENCE</scope>
    <source>
        <strain evidence="1">MADBK_172401_WGS</strain>
        <tissue evidence="1">Digestive gland</tissue>
    </source>
</reference>
<protein>
    <submittedName>
        <fullName evidence="1">Uncharacterized protein</fullName>
    </submittedName>
</protein>
<dbReference type="EMBL" id="JACEEZ010003994">
    <property type="protein sequence ID" value="KAG0726771.1"/>
    <property type="molecule type" value="Genomic_DNA"/>
</dbReference>
<evidence type="ECO:0000313" key="2">
    <source>
        <dbReference type="Proteomes" id="UP000770661"/>
    </source>
</evidence>
<proteinExistence type="predicted"/>
<gene>
    <name evidence="1" type="ORF">GWK47_035884</name>
</gene>
<comment type="caution">
    <text evidence="1">The sequence shown here is derived from an EMBL/GenBank/DDBJ whole genome shotgun (WGS) entry which is preliminary data.</text>
</comment>